<proteinExistence type="inferred from homology"/>
<evidence type="ECO:0000313" key="8">
    <source>
        <dbReference type="EMBL" id="VVC29627.1"/>
    </source>
</evidence>
<protein>
    <recommendedName>
        <fullName evidence="6">Large ribosomal subunit protein mL50</fullName>
    </recommendedName>
    <alternativeName>
        <fullName evidence="7">39S ribosomal protein L50, mitochondrial</fullName>
    </alternativeName>
</protein>
<evidence type="ECO:0000256" key="6">
    <source>
        <dbReference type="ARBA" id="ARBA00035183"/>
    </source>
</evidence>
<reference evidence="8 9" key="1">
    <citation type="submission" date="2019-08" db="EMBL/GenBank/DDBJ databases">
        <authorList>
            <person name="Alioto T."/>
            <person name="Alioto T."/>
            <person name="Gomez Garrido J."/>
        </authorList>
    </citation>
    <scope>NUCLEOTIDE SEQUENCE [LARGE SCALE GENOMIC DNA]</scope>
</reference>
<dbReference type="AlphaFoldDB" id="A0A5E4MBI6"/>
<keyword evidence="4" id="KW-0496">Mitochondrion</keyword>
<evidence type="ECO:0000313" key="9">
    <source>
        <dbReference type="Proteomes" id="UP000325440"/>
    </source>
</evidence>
<comment type="subcellular location">
    <subcellularLocation>
        <location evidence="1">Mitochondrion</location>
    </subcellularLocation>
</comment>
<evidence type="ECO:0000256" key="1">
    <source>
        <dbReference type="ARBA" id="ARBA00004173"/>
    </source>
</evidence>
<organism evidence="8 9">
    <name type="scientific">Cinara cedri</name>
    <dbReference type="NCBI Taxonomy" id="506608"/>
    <lineage>
        <taxon>Eukaryota</taxon>
        <taxon>Metazoa</taxon>
        <taxon>Ecdysozoa</taxon>
        <taxon>Arthropoda</taxon>
        <taxon>Hexapoda</taxon>
        <taxon>Insecta</taxon>
        <taxon>Pterygota</taxon>
        <taxon>Neoptera</taxon>
        <taxon>Paraneoptera</taxon>
        <taxon>Hemiptera</taxon>
        <taxon>Sternorrhyncha</taxon>
        <taxon>Aphidomorpha</taxon>
        <taxon>Aphidoidea</taxon>
        <taxon>Aphididae</taxon>
        <taxon>Lachninae</taxon>
        <taxon>Cinara</taxon>
    </lineage>
</organism>
<evidence type="ECO:0000256" key="3">
    <source>
        <dbReference type="ARBA" id="ARBA00022980"/>
    </source>
</evidence>
<dbReference type="Proteomes" id="UP000325440">
    <property type="component" value="Unassembled WGS sequence"/>
</dbReference>
<evidence type="ECO:0000256" key="7">
    <source>
        <dbReference type="ARBA" id="ARBA00035398"/>
    </source>
</evidence>
<sequence>MTMARYVLNRFSNTPLRQLLLSSNNNSFMTTDLYDRGCVQIRLLHKKVKRSIPWTPPRSKFEGNTSAIASRGFLRPLKEYDPPIDIKNVIIKIANNTINQTNTFYQLDKNEKIRLLKKCEEVVDHKVPNSILHTLNTLGEIYEFYETPVDIIVPYDALLKRELPPNLHIIANYTRFNPETDLLFDGVTAFPRSSNLVTGLKTKKKYKGFTTTSPYKNI</sequence>
<dbReference type="GO" id="GO:0005762">
    <property type="term" value="C:mitochondrial large ribosomal subunit"/>
    <property type="evidence" value="ECO:0007669"/>
    <property type="project" value="TreeGrafter"/>
</dbReference>
<comment type="similarity">
    <text evidence="2">Belongs to the mitochondrion-specific ribosomal protein mL50 family.</text>
</comment>
<dbReference type="PANTHER" id="PTHR31542">
    <property type="entry name" value="39A RIBOSOMAL PROTEIN L50, MITOCHONDRIAL"/>
    <property type="match status" value="1"/>
</dbReference>
<evidence type="ECO:0000256" key="5">
    <source>
        <dbReference type="ARBA" id="ARBA00023274"/>
    </source>
</evidence>
<dbReference type="OrthoDB" id="9939609at2759"/>
<accession>A0A5E4MBI6</accession>
<keyword evidence="3" id="KW-0689">Ribosomal protein</keyword>
<evidence type="ECO:0000256" key="4">
    <source>
        <dbReference type="ARBA" id="ARBA00023128"/>
    </source>
</evidence>
<name>A0A5E4MBI6_9HEMI</name>
<dbReference type="InterPro" id="IPR018305">
    <property type="entry name" value="Ribosomal_m50"/>
</dbReference>
<keyword evidence="5" id="KW-0687">Ribonucleoprotein</keyword>
<dbReference type="PANTHER" id="PTHR31542:SF1">
    <property type="entry name" value="LARGE RIBOSOMAL SUBUNIT PROTEIN ML50"/>
    <property type="match status" value="1"/>
</dbReference>
<evidence type="ECO:0000256" key="2">
    <source>
        <dbReference type="ARBA" id="ARBA00008860"/>
    </source>
</evidence>
<keyword evidence="9" id="KW-1185">Reference proteome</keyword>
<dbReference type="EMBL" id="CABPRJ010000496">
    <property type="protein sequence ID" value="VVC29627.1"/>
    <property type="molecule type" value="Genomic_DNA"/>
</dbReference>
<gene>
    <name evidence="8" type="ORF">CINCED_3A019577</name>
</gene>